<comment type="caution">
    <text evidence="1">The sequence shown here is derived from an EMBL/GenBank/DDBJ whole genome shotgun (WGS) entry which is preliminary data.</text>
</comment>
<gene>
    <name evidence="1" type="ORF">ACOLOM_LOCUS11736</name>
</gene>
<feature type="non-terminal residue" evidence="1">
    <location>
        <position position="213"/>
    </location>
</feature>
<reference evidence="1" key="1">
    <citation type="submission" date="2021-06" db="EMBL/GenBank/DDBJ databases">
        <authorList>
            <person name="Kallberg Y."/>
            <person name="Tangrot J."/>
            <person name="Rosling A."/>
        </authorList>
    </citation>
    <scope>NUCLEOTIDE SEQUENCE</scope>
    <source>
        <strain evidence="1">CL356</strain>
    </source>
</reference>
<sequence>FNGTLYLQSKDSIETPGFTSYGSYILSTNDHGYAIVYVNRTSSLSSPLFANKTTAIKTPSSLIEGLVFCDINFSGFGLVCTFPITRSGLSIYYLKVFFLSSGKIISYSPTLNLLQNANVSLGFDRWIVEGMPFGGCTMNAKMPLLNGSTEYYLYAYGENGNRIFVDLPQPMIANTFAASGITNNNNTFLLAQPESNNSWTLLTYQLPKVFGDL</sequence>
<feature type="non-terminal residue" evidence="1">
    <location>
        <position position="1"/>
    </location>
</feature>
<dbReference type="Proteomes" id="UP000789525">
    <property type="component" value="Unassembled WGS sequence"/>
</dbReference>
<keyword evidence="2" id="KW-1185">Reference proteome</keyword>
<evidence type="ECO:0000313" key="2">
    <source>
        <dbReference type="Proteomes" id="UP000789525"/>
    </source>
</evidence>
<evidence type="ECO:0000313" key="1">
    <source>
        <dbReference type="EMBL" id="CAG8732629.1"/>
    </source>
</evidence>
<accession>A0ACA9Q2A2</accession>
<proteinExistence type="predicted"/>
<dbReference type="EMBL" id="CAJVPT010043614">
    <property type="protein sequence ID" value="CAG8732629.1"/>
    <property type="molecule type" value="Genomic_DNA"/>
</dbReference>
<organism evidence="1 2">
    <name type="scientific">Acaulospora colombiana</name>
    <dbReference type="NCBI Taxonomy" id="27376"/>
    <lineage>
        <taxon>Eukaryota</taxon>
        <taxon>Fungi</taxon>
        <taxon>Fungi incertae sedis</taxon>
        <taxon>Mucoromycota</taxon>
        <taxon>Glomeromycotina</taxon>
        <taxon>Glomeromycetes</taxon>
        <taxon>Diversisporales</taxon>
        <taxon>Acaulosporaceae</taxon>
        <taxon>Acaulospora</taxon>
    </lineage>
</organism>
<protein>
    <submittedName>
        <fullName evidence="1">11049_t:CDS:1</fullName>
    </submittedName>
</protein>
<name>A0ACA9Q2A2_9GLOM</name>